<dbReference type="NCBIfam" id="NF006688">
    <property type="entry name" value="PRK09236.1"/>
    <property type="match status" value="1"/>
</dbReference>
<keyword evidence="5 7" id="KW-0378">Hydrolase</keyword>
<dbReference type="AlphaFoldDB" id="F8N5L5"/>
<dbReference type="GO" id="GO:0046872">
    <property type="term" value="F:metal ion binding"/>
    <property type="evidence" value="ECO:0007669"/>
    <property type="project" value="UniProtKB-KW"/>
</dbReference>
<dbReference type="GO" id="GO:0006145">
    <property type="term" value="P:purine nucleobase catabolic process"/>
    <property type="evidence" value="ECO:0007669"/>
    <property type="project" value="TreeGrafter"/>
</dbReference>
<dbReference type="OrthoDB" id="9765462at2"/>
<sequence>MRTIIEHGVIVNEGKSFLGSIILDNDRIESVIAGDSSPRGSYDYHVDATGCVVMPGVIDEHVHFREPGLTRKADIESESRAAAWGGVTTFFDMPNTKPATTSPQQWEAKMALGAEKSHVNYAFFYGATNDNAPTFRSLDASRLPGIKLFMGASTGNMLVDRAEALNQIYGECAHLGVPLMTHCEDTGIINRNMERAKAAYGDDPDISLHPSIRSEEACLASSSLAVKLAEAHGTRLHIAHISTARELALLPQGGSTFCTGDLPRITGEAVLAHLLFTNNDYATRRALIKCNPAVKSAMDRKALRLALAGGRITCIGTDHAPHQLADKQGGCARAASGMPMVQFSLVSMLRLVDEGVLTLEQLVWLMCHNPARLFSVSRRGFVRPGFKADLTIVRRGTPWTLTESLIQSKCHWSPLTGGQFRWRVERTICNGHTVFSEGKMDESYRGEAVRFER</sequence>
<dbReference type="InterPro" id="IPR011059">
    <property type="entry name" value="Metal-dep_hydrolase_composite"/>
</dbReference>
<evidence type="ECO:0000313" key="8">
    <source>
        <dbReference type="Proteomes" id="UP000002772"/>
    </source>
</evidence>
<dbReference type="RefSeq" id="WP_007576202.1">
    <property type="nucleotide sequence ID" value="NZ_BPTS01000002.1"/>
</dbReference>
<dbReference type="InterPro" id="IPR050138">
    <property type="entry name" value="DHOase/Allantoinase_Hydrolase"/>
</dbReference>
<evidence type="ECO:0000256" key="1">
    <source>
        <dbReference type="ARBA" id="ARBA00001947"/>
    </source>
</evidence>
<dbReference type="InterPro" id="IPR006680">
    <property type="entry name" value="Amidohydro-rel"/>
</dbReference>
<dbReference type="Pfam" id="PF01979">
    <property type="entry name" value="Amidohydro_1"/>
    <property type="match status" value="1"/>
</dbReference>
<dbReference type="InterPro" id="IPR032466">
    <property type="entry name" value="Metal_Hydrolase"/>
</dbReference>
<dbReference type="SUPFAM" id="SSF51556">
    <property type="entry name" value="Metallo-dependent hydrolases"/>
    <property type="match status" value="1"/>
</dbReference>
<comment type="function">
    <text evidence="2">Catalyzes the reversible cyclization of carbamoyl aspartate to dihydroorotate.</text>
</comment>
<organism evidence="7 8">
    <name type="scientific">Hallella multisaccharivorax DSM 17128</name>
    <dbReference type="NCBI Taxonomy" id="688246"/>
    <lineage>
        <taxon>Bacteria</taxon>
        <taxon>Pseudomonadati</taxon>
        <taxon>Bacteroidota</taxon>
        <taxon>Bacteroidia</taxon>
        <taxon>Bacteroidales</taxon>
        <taxon>Prevotellaceae</taxon>
        <taxon>Hallella</taxon>
    </lineage>
</organism>
<dbReference type="EMBL" id="GL945017">
    <property type="protein sequence ID" value="EGN58173.1"/>
    <property type="molecule type" value="Genomic_DNA"/>
</dbReference>
<dbReference type="GO" id="GO:0005737">
    <property type="term" value="C:cytoplasm"/>
    <property type="evidence" value="ECO:0007669"/>
    <property type="project" value="TreeGrafter"/>
</dbReference>
<dbReference type="Gene3D" id="2.30.40.10">
    <property type="entry name" value="Urease, subunit C, domain 1"/>
    <property type="match status" value="1"/>
</dbReference>
<dbReference type="PANTHER" id="PTHR43668:SF4">
    <property type="entry name" value="ALLANTOINASE"/>
    <property type="match status" value="1"/>
</dbReference>
<dbReference type="PROSITE" id="PS00483">
    <property type="entry name" value="DIHYDROOROTASE_2"/>
    <property type="match status" value="1"/>
</dbReference>
<dbReference type="InterPro" id="IPR002195">
    <property type="entry name" value="Dihydroorotase_CS"/>
</dbReference>
<dbReference type="Proteomes" id="UP000002772">
    <property type="component" value="Unassembled WGS sequence"/>
</dbReference>
<dbReference type="GO" id="GO:0004038">
    <property type="term" value="F:allantoinase activity"/>
    <property type="evidence" value="ECO:0007669"/>
    <property type="project" value="UniProtKB-EC"/>
</dbReference>
<keyword evidence="4" id="KW-0479">Metal-binding</keyword>
<dbReference type="EC" id="3.5.2.5" evidence="7"/>
<accession>F8N5L5</accession>
<evidence type="ECO:0000256" key="3">
    <source>
        <dbReference type="ARBA" id="ARBA00010286"/>
    </source>
</evidence>
<proteinExistence type="inferred from homology"/>
<evidence type="ECO:0000259" key="6">
    <source>
        <dbReference type="Pfam" id="PF01979"/>
    </source>
</evidence>
<evidence type="ECO:0000256" key="2">
    <source>
        <dbReference type="ARBA" id="ARBA00002368"/>
    </source>
</evidence>
<comment type="cofactor">
    <cofactor evidence="1">
        <name>Zn(2+)</name>
        <dbReference type="ChEBI" id="CHEBI:29105"/>
    </cofactor>
</comment>
<name>F8N5L5_9BACT</name>
<dbReference type="SUPFAM" id="SSF51338">
    <property type="entry name" value="Composite domain of metallo-dependent hydrolases"/>
    <property type="match status" value="1"/>
</dbReference>
<evidence type="ECO:0000256" key="4">
    <source>
        <dbReference type="ARBA" id="ARBA00022723"/>
    </source>
</evidence>
<reference evidence="8" key="1">
    <citation type="journal article" date="2011" name="Stand. Genomic Sci.">
        <title>Non-contiguous finished genome sequence of the opportunistic oral pathogen Prevotella multisaccharivorax type strain (PPPA20).</title>
        <authorList>
            <person name="Pati A."/>
            <person name="Gronow S."/>
            <person name="Lu M."/>
            <person name="Lapidus A."/>
            <person name="Nolan M."/>
            <person name="Lucas S."/>
            <person name="Hammon N."/>
            <person name="Deshpande S."/>
            <person name="Cheng J.F."/>
            <person name="Tapia R."/>
            <person name="Han C."/>
            <person name="Goodwin L."/>
            <person name="Pitluck S."/>
            <person name="Liolios K."/>
            <person name="Pagani I."/>
            <person name="Mavromatis K."/>
            <person name="Mikhailova N."/>
            <person name="Huntemann M."/>
            <person name="Chen A."/>
            <person name="Palaniappan K."/>
            <person name="Land M."/>
            <person name="Hauser L."/>
            <person name="Detter J.C."/>
            <person name="Brambilla E.M."/>
            <person name="Rohde M."/>
            <person name="Goker M."/>
            <person name="Woyke T."/>
            <person name="Bristow J."/>
            <person name="Eisen J.A."/>
            <person name="Markowitz V."/>
            <person name="Hugenholtz P."/>
            <person name="Kyrpides N.C."/>
            <person name="Klenk H.P."/>
            <person name="Ivanova N."/>
        </authorList>
    </citation>
    <scope>NUCLEOTIDE SEQUENCE [LARGE SCALE GENOMIC DNA]</scope>
    <source>
        <strain evidence="8">DSM 17128</strain>
    </source>
</reference>
<gene>
    <name evidence="7" type="ORF">Premu_2827</name>
</gene>
<keyword evidence="8" id="KW-1185">Reference proteome</keyword>
<dbReference type="PANTHER" id="PTHR43668">
    <property type="entry name" value="ALLANTOINASE"/>
    <property type="match status" value="1"/>
</dbReference>
<evidence type="ECO:0000313" key="7">
    <source>
        <dbReference type="EMBL" id="EGN58173.1"/>
    </source>
</evidence>
<dbReference type="STRING" id="688246.Premu_2827"/>
<feature type="domain" description="Amidohydrolase-related" evidence="6">
    <location>
        <begin position="52"/>
        <end position="434"/>
    </location>
</feature>
<dbReference type="HOGENOM" id="CLU_015572_1_1_10"/>
<dbReference type="eggNOG" id="COG0044">
    <property type="taxonomic scope" value="Bacteria"/>
</dbReference>
<comment type="similarity">
    <text evidence="3">Belongs to the metallo-dependent hydrolases superfamily. DHOase family. Class I DHOase subfamily.</text>
</comment>
<protein>
    <submittedName>
        <fullName evidence="7">Allantoinase</fullName>
        <ecNumber evidence="7">3.5.2.5</ecNumber>
    </submittedName>
</protein>
<evidence type="ECO:0000256" key="5">
    <source>
        <dbReference type="ARBA" id="ARBA00022801"/>
    </source>
</evidence>
<dbReference type="Gene3D" id="3.20.20.140">
    <property type="entry name" value="Metal-dependent hydrolases"/>
    <property type="match status" value="1"/>
</dbReference>
<dbReference type="CDD" id="cd01318">
    <property type="entry name" value="DHOase_IIb"/>
    <property type="match status" value="1"/>
</dbReference>